<proteinExistence type="predicted"/>
<name>A0ABV7HKS9_9GAMM</name>
<evidence type="ECO:0000313" key="5">
    <source>
        <dbReference type="EMBL" id="MFC3153218.1"/>
    </source>
</evidence>
<dbReference type="Proteomes" id="UP001595476">
    <property type="component" value="Unassembled WGS sequence"/>
</dbReference>
<sequence>MRASRFSQLARNFGVQQARVFSQKAWREEEYVWDPGKLCAGLCHAWLQEKIHGRCLLDEIEQQRHEIHYANLLDEIHRVQEHSYYPVFPEGYAPCLDDLRLFESKYGTDDWLSIQCLVNAHYQGDYVLYDLSQTYDYDKADIKQFERMPQLISWPQPPNESALLMVLRYSNQGRQRGHRFSVYFDSDARYHFFDPNAGEVIESDKQRFFCWLNAFFEEAKYSKKHALNGEPFLTLYQLHGVSAKAEMDSYLSFKVCSEISAV</sequence>
<reference evidence="6" key="1">
    <citation type="journal article" date="2019" name="Int. J. Syst. Evol. Microbiol.">
        <title>The Global Catalogue of Microorganisms (GCM) 10K type strain sequencing project: providing services to taxonomists for standard genome sequencing and annotation.</title>
        <authorList>
            <consortium name="The Broad Institute Genomics Platform"/>
            <consortium name="The Broad Institute Genome Sequencing Center for Infectious Disease"/>
            <person name="Wu L."/>
            <person name="Ma J."/>
        </authorList>
    </citation>
    <scope>NUCLEOTIDE SEQUENCE [LARGE SCALE GENOMIC DNA]</scope>
    <source>
        <strain evidence="6">KCTC 52438</strain>
    </source>
</reference>
<protein>
    <submittedName>
        <fullName evidence="5">YopT-type cysteine protease domain-containing protein</fullName>
    </submittedName>
</protein>
<keyword evidence="2" id="KW-0378">Hydrolase</keyword>
<dbReference type="RefSeq" id="WP_386723142.1">
    <property type="nucleotide sequence ID" value="NZ_JBHRSZ010000009.1"/>
</dbReference>
<accession>A0ABV7HKS9</accession>
<dbReference type="Pfam" id="PF03543">
    <property type="entry name" value="Peptidase_C58"/>
    <property type="match status" value="1"/>
</dbReference>
<comment type="caution">
    <text evidence="5">The sequence shown here is derived from an EMBL/GenBank/DDBJ whole genome shotgun (WGS) entry which is preliminary data.</text>
</comment>
<feature type="domain" description="Peptidase C58 YopT-type" evidence="4">
    <location>
        <begin position="162"/>
        <end position="228"/>
    </location>
</feature>
<keyword evidence="6" id="KW-1185">Reference proteome</keyword>
<dbReference type="GO" id="GO:0006508">
    <property type="term" value="P:proteolysis"/>
    <property type="evidence" value="ECO:0007669"/>
    <property type="project" value="UniProtKB-KW"/>
</dbReference>
<keyword evidence="3" id="KW-0788">Thiol protease</keyword>
<evidence type="ECO:0000256" key="3">
    <source>
        <dbReference type="ARBA" id="ARBA00022807"/>
    </source>
</evidence>
<evidence type="ECO:0000256" key="2">
    <source>
        <dbReference type="ARBA" id="ARBA00022801"/>
    </source>
</evidence>
<evidence type="ECO:0000256" key="1">
    <source>
        <dbReference type="ARBA" id="ARBA00022670"/>
    </source>
</evidence>
<evidence type="ECO:0000313" key="6">
    <source>
        <dbReference type="Proteomes" id="UP001595476"/>
    </source>
</evidence>
<organism evidence="5 6">
    <name type="scientific">Litoribrevibacter euphylliae</name>
    <dbReference type="NCBI Taxonomy" id="1834034"/>
    <lineage>
        <taxon>Bacteria</taxon>
        <taxon>Pseudomonadati</taxon>
        <taxon>Pseudomonadota</taxon>
        <taxon>Gammaproteobacteria</taxon>
        <taxon>Oceanospirillales</taxon>
        <taxon>Oceanospirillaceae</taxon>
        <taxon>Litoribrevibacter</taxon>
    </lineage>
</organism>
<gene>
    <name evidence="5" type="ORF">ACFOEK_19420</name>
</gene>
<dbReference type="InterPro" id="IPR006473">
    <property type="entry name" value="Peptidase_C58_Yopt"/>
</dbReference>
<dbReference type="EMBL" id="JBHRSZ010000009">
    <property type="protein sequence ID" value="MFC3153218.1"/>
    <property type="molecule type" value="Genomic_DNA"/>
</dbReference>
<keyword evidence="1 5" id="KW-0645">Protease</keyword>
<dbReference type="GO" id="GO:0008233">
    <property type="term" value="F:peptidase activity"/>
    <property type="evidence" value="ECO:0007669"/>
    <property type="project" value="UniProtKB-KW"/>
</dbReference>
<evidence type="ECO:0000259" key="4">
    <source>
        <dbReference type="Pfam" id="PF03543"/>
    </source>
</evidence>